<keyword evidence="4" id="KW-1185">Reference proteome</keyword>
<accession>A0AA39U7B6</accession>
<dbReference type="EMBL" id="JAULSR010000009">
    <property type="protein sequence ID" value="KAK0612614.1"/>
    <property type="molecule type" value="Genomic_DNA"/>
</dbReference>
<feature type="compositionally biased region" description="Polar residues" evidence="1">
    <location>
        <begin position="286"/>
        <end position="315"/>
    </location>
</feature>
<dbReference type="Pfam" id="PF23549">
    <property type="entry name" value="Zn_ribbon_GRF_2"/>
    <property type="match status" value="1"/>
</dbReference>
<dbReference type="AlphaFoldDB" id="A0AA39U7B6"/>
<proteinExistence type="predicted"/>
<evidence type="ECO:0000259" key="2">
    <source>
        <dbReference type="Pfam" id="PF23549"/>
    </source>
</evidence>
<feature type="compositionally biased region" description="Polar residues" evidence="1">
    <location>
        <begin position="369"/>
        <end position="380"/>
    </location>
</feature>
<protein>
    <recommendedName>
        <fullName evidence="2">GRF-like zinc ribbon domain-containing protein</fullName>
    </recommendedName>
</protein>
<feature type="region of interest" description="Disordered" evidence="1">
    <location>
        <begin position="135"/>
        <end position="169"/>
    </location>
</feature>
<evidence type="ECO:0000313" key="4">
    <source>
        <dbReference type="Proteomes" id="UP001174934"/>
    </source>
</evidence>
<feature type="domain" description="GRF-like zinc ribbon" evidence="2">
    <location>
        <begin position="15"/>
        <end position="62"/>
    </location>
</feature>
<dbReference type="Proteomes" id="UP001174934">
    <property type="component" value="Unassembled WGS sequence"/>
</dbReference>
<feature type="compositionally biased region" description="Polar residues" evidence="1">
    <location>
        <begin position="352"/>
        <end position="362"/>
    </location>
</feature>
<reference evidence="3" key="1">
    <citation type="submission" date="2023-06" db="EMBL/GenBank/DDBJ databases">
        <title>Genome-scale phylogeny and comparative genomics of the fungal order Sordariales.</title>
        <authorList>
            <consortium name="Lawrence Berkeley National Laboratory"/>
            <person name="Hensen N."/>
            <person name="Bonometti L."/>
            <person name="Westerberg I."/>
            <person name="Brannstrom I.O."/>
            <person name="Guillou S."/>
            <person name="Cros-Aarteil S."/>
            <person name="Calhoun S."/>
            <person name="Haridas S."/>
            <person name="Kuo A."/>
            <person name="Mondo S."/>
            <person name="Pangilinan J."/>
            <person name="Riley R."/>
            <person name="LaButti K."/>
            <person name="Andreopoulos B."/>
            <person name="Lipzen A."/>
            <person name="Chen C."/>
            <person name="Yanf M."/>
            <person name="Daum C."/>
            <person name="Ng V."/>
            <person name="Clum A."/>
            <person name="Steindorff A."/>
            <person name="Ohm R."/>
            <person name="Martin F."/>
            <person name="Silar P."/>
            <person name="Natvig D."/>
            <person name="Lalanne C."/>
            <person name="Gautier V."/>
            <person name="Ament-velasquez S.L."/>
            <person name="Kruys A."/>
            <person name="Hutchinson M.I."/>
            <person name="Powell A.J."/>
            <person name="Barry K."/>
            <person name="Miller A.N."/>
            <person name="Grigoriev I.V."/>
            <person name="Debuchy R."/>
            <person name="Gladieux P."/>
            <person name="Thoren M.H."/>
            <person name="Johannesson H."/>
        </authorList>
    </citation>
    <scope>NUCLEOTIDE SEQUENCE</scope>
    <source>
        <strain evidence="3">SMH3391-2</strain>
    </source>
</reference>
<feature type="compositionally biased region" description="Pro residues" evidence="1">
    <location>
        <begin position="144"/>
        <end position="156"/>
    </location>
</feature>
<feature type="region of interest" description="Disordered" evidence="1">
    <location>
        <begin position="286"/>
        <end position="465"/>
    </location>
</feature>
<evidence type="ECO:0000256" key="1">
    <source>
        <dbReference type="SAM" id="MobiDB-lite"/>
    </source>
</evidence>
<name>A0AA39U7B6_9PEZI</name>
<feature type="compositionally biased region" description="Low complexity" evidence="1">
    <location>
        <begin position="328"/>
        <end position="351"/>
    </location>
</feature>
<organism evidence="3 4">
    <name type="scientific">Bombardia bombarda</name>
    <dbReference type="NCBI Taxonomy" id="252184"/>
    <lineage>
        <taxon>Eukaryota</taxon>
        <taxon>Fungi</taxon>
        <taxon>Dikarya</taxon>
        <taxon>Ascomycota</taxon>
        <taxon>Pezizomycotina</taxon>
        <taxon>Sordariomycetes</taxon>
        <taxon>Sordariomycetidae</taxon>
        <taxon>Sordariales</taxon>
        <taxon>Lasiosphaeriaceae</taxon>
        <taxon>Bombardia</taxon>
    </lineage>
</organism>
<sequence length="465" mass="49309">MALAAINVQFPLPRPPSCLACGERCTRDTTRSNNNGNYGRPYYYCVNRVYHERKFSCFDDYRGLDPGNPRCWCNPALTSRRTTNNGSDFFTCAVGGCRFSRSAYQYQYELQEESQSEPEEEDLSRMMGNVSLTERAQRGGTASSPPPPYSAPPTVPPVHQNAASTQSFASSAATAASTAIIPVTPPPPATPLAPAPAVLPTYQPRLVFGLPASSQAAQSGSVPAQHEPASTLPPLPTLTPLPTFTSQAHGVPAPEQGIAAMMAAIDANLAASRAALANLAASRGAVSNSPSAQNASTSQNTAPFSFTTPLFNPSSAPTPPALFRFSDSNTNWSFGNSSNSNTGNTSNTTPNLFGQSTSSTPPAQGGLFSFTNTNNATSGLFGQPPFSPSHTSLNEGYSSSNSDHQPCRPKQQQHHSSPRYLSPNPGEGSIGSDNISSPKHLCFDPTRPYWNSKQSLSNYQDPASC</sequence>
<feature type="compositionally biased region" description="Polar residues" evidence="1">
    <location>
        <begin position="449"/>
        <end position="465"/>
    </location>
</feature>
<comment type="caution">
    <text evidence="3">The sequence shown here is derived from an EMBL/GenBank/DDBJ whole genome shotgun (WGS) entry which is preliminary data.</text>
</comment>
<gene>
    <name evidence="3" type="ORF">B0T17DRAFT_620770</name>
</gene>
<evidence type="ECO:0000313" key="3">
    <source>
        <dbReference type="EMBL" id="KAK0612614.1"/>
    </source>
</evidence>
<feature type="compositionally biased region" description="Polar residues" evidence="1">
    <location>
        <begin position="388"/>
        <end position="404"/>
    </location>
</feature>
<dbReference type="InterPro" id="IPR056444">
    <property type="entry name" value="Zn_ribbon_GRF_2"/>
</dbReference>